<evidence type="ECO:0000313" key="2">
    <source>
        <dbReference type="Proteomes" id="UP001364224"/>
    </source>
</evidence>
<name>A0ABU8B760_9BRAD</name>
<dbReference type="EMBL" id="JAZHRV010000001">
    <property type="protein sequence ID" value="MEH2554300.1"/>
    <property type="molecule type" value="Genomic_DNA"/>
</dbReference>
<dbReference type="PROSITE" id="PS51257">
    <property type="entry name" value="PROKAR_LIPOPROTEIN"/>
    <property type="match status" value="1"/>
</dbReference>
<organism evidence="1 2">
    <name type="scientific">Bradyrhizobium algeriense</name>
    <dbReference type="NCBI Taxonomy" id="634784"/>
    <lineage>
        <taxon>Bacteria</taxon>
        <taxon>Pseudomonadati</taxon>
        <taxon>Pseudomonadota</taxon>
        <taxon>Alphaproteobacteria</taxon>
        <taxon>Hyphomicrobiales</taxon>
        <taxon>Nitrobacteraceae</taxon>
        <taxon>Bradyrhizobium</taxon>
    </lineage>
</organism>
<sequence length="135" mass="14547">MRRIVVHIALMAGAALMLAGCGFADVRSPVPEFMRAKAPEPPALEPAPDVKRMLKEKLDSVFTAASQPTSVRVSEPRPNLRGPGWTACVKAEVISVTGKPLGTRTYRVEISGGVIADRQKVEAEDTCNTESYEPV</sequence>
<accession>A0ABU8B760</accession>
<gene>
    <name evidence="1" type="ORF">V1286_001829</name>
</gene>
<proteinExistence type="predicted"/>
<reference evidence="1 2" key="1">
    <citation type="submission" date="2024-02" db="EMBL/GenBank/DDBJ databases">
        <title>Adaptive strategies in a cosmopolitan and abundant soil bacterium.</title>
        <authorList>
            <person name="Carini P."/>
        </authorList>
    </citation>
    <scope>NUCLEOTIDE SEQUENCE [LARGE SCALE GENOMIC DNA]</scope>
    <source>
        <strain evidence="1 2">AZCC 1608</strain>
    </source>
</reference>
<evidence type="ECO:0000313" key="1">
    <source>
        <dbReference type="EMBL" id="MEH2554300.1"/>
    </source>
</evidence>
<dbReference type="Proteomes" id="UP001364224">
    <property type="component" value="Unassembled WGS sequence"/>
</dbReference>
<evidence type="ECO:0008006" key="3">
    <source>
        <dbReference type="Google" id="ProtNLM"/>
    </source>
</evidence>
<keyword evidence="2" id="KW-1185">Reference proteome</keyword>
<protein>
    <recommendedName>
        <fullName evidence="3">Lipoprotein</fullName>
    </recommendedName>
</protein>
<comment type="caution">
    <text evidence="1">The sequence shown here is derived from an EMBL/GenBank/DDBJ whole genome shotgun (WGS) entry which is preliminary data.</text>
</comment>